<accession>A0ABR4CRG8</accession>
<protein>
    <recommendedName>
        <fullName evidence="3">Azaphilone pigments biosynthesis cluster protein L N-terminal domain-containing protein</fullName>
    </recommendedName>
</protein>
<dbReference type="EMBL" id="JAZHXI010000004">
    <property type="protein sequence ID" value="KAL2072167.1"/>
    <property type="molecule type" value="Genomic_DNA"/>
</dbReference>
<evidence type="ECO:0000259" key="3">
    <source>
        <dbReference type="Pfam" id="PF17111"/>
    </source>
</evidence>
<comment type="caution">
    <text evidence="4">The sequence shown here is derived from an EMBL/GenBank/DDBJ whole genome shotgun (WGS) entry which is preliminary data.</text>
</comment>
<evidence type="ECO:0000313" key="5">
    <source>
        <dbReference type="Proteomes" id="UP001595075"/>
    </source>
</evidence>
<proteinExistence type="predicted"/>
<keyword evidence="5" id="KW-1185">Reference proteome</keyword>
<reference evidence="4 5" key="1">
    <citation type="journal article" date="2024" name="Commun. Biol.">
        <title>Comparative genomic analysis of thermophilic fungi reveals convergent evolutionary adaptations and gene losses.</title>
        <authorList>
            <person name="Steindorff A.S."/>
            <person name="Aguilar-Pontes M.V."/>
            <person name="Robinson A.J."/>
            <person name="Andreopoulos B."/>
            <person name="LaButti K."/>
            <person name="Kuo A."/>
            <person name="Mondo S."/>
            <person name="Riley R."/>
            <person name="Otillar R."/>
            <person name="Haridas S."/>
            <person name="Lipzen A."/>
            <person name="Grimwood J."/>
            <person name="Schmutz J."/>
            <person name="Clum A."/>
            <person name="Reid I.D."/>
            <person name="Moisan M.C."/>
            <person name="Butler G."/>
            <person name="Nguyen T.T.M."/>
            <person name="Dewar K."/>
            <person name="Conant G."/>
            <person name="Drula E."/>
            <person name="Henrissat B."/>
            <person name="Hansel C."/>
            <person name="Singer S."/>
            <person name="Hutchinson M.I."/>
            <person name="de Vries R.P."/>
            <person name="Natvig D.O."/>
            <person name="Powell A.J."/>
            <person name="Tsang A."/>
            <person name="Grigoriev I.V."/>
        </authorList>
    </citation>
    <scope>NUCLEOTIDE SEQUENCE [LARGE SCALE GENOMIC DNA]</scope>
    <source>
        <strain evidence="4 5">CBS 494.80</strain>
    </source>
</reference>
<dbReference type="InterPro" id="IPR031348">
    <property type="entry name" value="PigL_N"/>
</dbReference>
<feature type="domain" description="Azaphilone pigments biosynthesis cluster protein L N-terminal" evidence="3">
    <location>
        <begin position="1"/>
        <end position="180"/>
    </location>
</feature>
<feature type="coiled-coil region" evidence="1">
    <location>
        <begin position="287"/>
        <end position="326"/>
    </location>
</feature>
<keyword evidence="1" id="KW-0175">Coiled coil</keyword>
<evidence type="ECO:0000313" key="4">
    <source>
        <dbReference type="EMBL" id="KAL2072167.1"/>
    </source>
</evidence>
<name>A0ABR4CRG8_9HELO</name>
<organism evidence="4 5">
    <name type="scientific">Oculimacula yallundae</name>
    <dbReference type="NCBI Taxonomy" id="86028"/>
    <lineage>
        <taxon>Eukaryota</taxon>
        <taxon>Fungi</taxon>
        <taxon>Dikarya</taxon>
        <taxon>Ascomycota</taxon>
        <taxon>Pezizomycotina</taxon>
        <taxon>Leotiomycetes</taxon>
        <taxon>Helotiales</taxon>
        <taxon>Ploettnerulaceae</taxon>
        <taxon>Oculimacula</taxon>
    </lineage>
</organism>
<evidence type="ECO:0000256" key="2">
    <source>
        <dbReference type="SAM" id="MobiDB-lite"/>
    </source>
</evidence>
<feature type="region of interest" description="Disordered" evidence="2">
    <location>
        <begin position="672"/>
        <end position="696"/>
    </location>
</feature>
<evidence type="ECO:0000256" key="1">
    <source>
        <dbReference type="SAM" id="Coils"/>
    </source>
</evidence>
<feature type="coiled-coil region" evidence="1">
    <location>
        <begin position="479"/>
        <end position="510"/>
    </location>
</feature>
<sequence length="740" mass="82224">MDPLSIAASTIALATLATKASKTIYEFTTGTRDVDVNVQNLYQGLRSLSRVLTSVSTAWTENPLVAVAHTGPDGNLWICVKDSVGNCEIVLKKLEAVLDKVSAENGAGKGFMRKPVKQVRLNLNKKDIEGFGGEVQAYERALSIAFNAINACAAIRRESTDAEVTKRLGTIDTGIQELLQSLQQRQSSSISYTVEATKTFEQFVRAADTFKSSAGTIVTDDASTVRELFTSQYDVSIFGESLSVDRYEIIQSWIPPAVPLGNHQHSLPELLALLGKATQMADQYKNSEEESNSNKDAQLRYLEMENQELQRQLEEAQRQASAKQIESLEYISRLQSLRTIKSEINVELKHEDAHLSDEEKLSERPDDEAARLAEELKNCEVQAKALTGKLITSQDENSAMRTRIGDLTDELKSNDDKYTLAVLDNTMCKDKIKHLERELDNNRNGKYRLQDDVAREAVGATNLEKANSQLSAESVDNKARIARLQKAREKRNCKREQEQAKAEKAAIDRQLLKDPWEYTIRPGLLTAALVATLQGLVLVYVIWGVLQALPGNGALALHVRASSSSRRYINRLPRSISRLGINTSLPASTQCFREVDTRSIKQTYSLDFLFSFISIPAPQLDHHLEPAAVGLSTSELDSAVQFLSSMGIQDQIPLRLSGNPFHALHETHVYSDSPFRPMPSHPLPSRDLVSTQKHPQGKTKTHAQILLFQRKSFFSSCHGAVQASGSIENNTRRAQHTLLI</sequence>
<dbReference type="Pfam" id="PF17111">
    <property type="entry name" value="PigL_N"/>
    <property type="match status" value="1"/>
</dbReference>
<gene>
    <name evidence="4" type="ORF">VTL71DRAFT_11510</name>
</gene>
<dbReference type="Proteomes" id="UP001595075">
    <property type="component" value="Unassembled WGS sequence"/>
</dbReference>